<evidence type="ECO:0000256" key="1">
    <source>
        <dbReference type="SAM" id="SignalP"/>
    </source>
</evidence>
<dbReference type="EMBL" id="LFOD01000044">
    <property type="protein sequence ID" value="KMV14565.1"/>
    <property type="molecule type" value="Genomic_DNA"/>
</dbReference>
<evidence type="ECO:0000313" key="6">
    <source>
        <dbReference type="Proteomes" id="UP000037594"/>
    </source>
</evidence>
<evidence type="ECO:0000313" key="2">
    <source>
        <dbReference type="EMBL" id="CQD24248.1"/>
    </source>
</evidence>
<evidence type="ECO:0000313" key="7">
    <source>
        <dbReference type="Proteomes" id="UP000093779"/>
    </source>
</evidence>
<feature type="signal peptide" evidence="1">
    <location>
        <begin position="1"/>
        <end position="30"/>
    </location>
</feature>
<evidence type="ECO:0008006" key="10">
    <source>
        <dbReference type="Google" id="ProtNLM"/>
    </source>
</evidence>
<keyword evidence="1" id="KW-0732">Signal</keyword>
<evidence type="ECO:0000313" key="3">
    <source>
        <dbReference type="EMBL" id="KMV14565.1"/>
    </source>
</evidence>
<reference evidence="4 7" key="4">
    <citation type="submission" date="2016-06" db="EMBL/GenBank/DDBJ databases">
        <authorList>
            <person name="Kjaerup R.B."/>
            <person name="Dalgaard T.S."/>
            <person name="Juul-Madsen H.R."/>
        </authorList>
    </citation>
    <scope>NUCLEOTIDE SEQUENCE [LARGE SCALE GENOMIC DNA]</scope>
    <source>
        <strain evidence="4 7">ACS1953</strain>
    </source>
</reference>
<dbReference type="Proteomes" id="UP000182227">
    <property type="component" value="Unassembled WGS sequence"/>
</dbReference>
<dbReference type="InterPro" id="IPR016793">
    <property type="entry name" value="UCP021591"/>
</dbReference>
<name>A0A0J8U257_9MYCO</name>
<dbReference type="Proteomes" id="UP000037594">
    <property type="component" value="Unassembled WGS sequence"/>
</dbReference>
<dbReference type="GeneID" id="44295384"/>
<dbReference type="EMBL" id="LQOP01000008">
    <property type="protein sequence ID" value="ORV29295.1"/>
    <property type="molecule type" value="Genomic_DNA"/>
</dbReference>
<dbReference type="EMBL" id="LZHX01000090">
    <property type="protein sequence ID" value="OBF13583.1"/>
    <property type="molecule type" value="Genomic_DNA"/>
</dbReference>
<sequence length="149" mass="16191">MRHPLGRILTAAIVPTMAAGAIATATPAFADDPPPPPGPPLHHVQYTVTADAPYWVHIYYRDTEPAIFSDYSHNPYQFSPRADVDVAPDKPWVFDAMLADPDLWAMVLVQSGESPNFPTPGFNCKLAVDGVVVKTHSGPKGALCSIRNW</sequence>
<dbReference type="OrthoDB" id="4637404at2"/>
<evidence type="ECO:0000313" key="4">
    <source>
        <dbReference type="EMBL" id="OBF13583.1"/>
    </source>
</evidence>
<dbReference type="EMBL" id="CTEF01000007">
    <property type="protein sequence ID" value="CQD24248.1"/>
    <property type="molecule type" value="Genomic_DNA"/>
</dbReference>
<organism evidence="3 6">
    <name type="scientific">Mycolicibacterium conceptionense</name>
    <dbReference type="NCBI Taxonomy" id="451644"/>
    <lineage>
        <taxon>Bacteria</taxon>
        <taxon>Bacillati</taxon>
        <taxon>Actinomycetota</taxon>
        <taxon>Actinomycetes</taxon>
        <taxon>Mycobacteriales</taxon>
        <taxon>Mycobacteriaceae</taxon>
        <taxon>Mycolicibacterium</taxon>
    </lineage>
</organism>
<proteinExistence type="predicted"/>
<evidence type="ECO:0000313" key="9">
    <source>
        <dbReference type="Proteomes" id="UP000193811"/>
    </source>
</evidence>
<keyword evidence="9" id="KW-1185">Reference proteome</keyword>
<reference evidence="2 8" key="1">
    <citation type="submission" date="2015-03" db="EMBL/GenBank/DDBJ databases">
        <authorList>
            <person name="Murphy D."/>
        </authorList>
    </citation>
    <scope>NUCLEOTIDE SEQUENCE [LARGE SCALE GENOMIC DNA]</scope>
    <source>
        <strain evidence="2 8">D16</strain>
    </source>
</reference>
<protein>
    <recommendedName>
        <fullName evidence="10">Secreted protein</fullName>
    </recommendedName>
</protein>
<dbReference type="PIRSF" id="PIRSF021591">
    <property type="entry name" value="UCP021591"/>
    <property type="match status" value="1"/>
</dbReference>
<gene>
    <name evidence="4" type="ORF">A5726_27125</name>
    <name evidence="3" type="ORF">ACT17_29710</name>
    <name evidence="5" type="ORF">AWB98_08020</name>
    <name evidence="2" type="ORF">BN970_06340</name>
</gene>
<accession>A0A0J8U257</accession>
<reference evidence="3 6" key="2">
    <citation type="submission" date="2015-06" db="EMBL/GenBank/DDBJ databases">
        <title>Genome sequence of Mycobacterium conceptionense strain MLE.</title>
        <authorList>
            <person name="Greninger A.L."/>
            <person name="Cunningham G."/>
            <person name="Chiu C.Y."/>
            <person name="Miller S."/>
        </authorList>
    </citation>
    <scope>NUCLEOTIDE SEQUENCE [LARGE SCALE GENOMIC DNA]</scope>
    <source>
        <strain evidence="3 6">MLE</strain>
    </source>
</reference>
<reference evidence="5 9" key="3">
    <citation type="submission" date="2016-01" db="EMBL/GenBank/DDBJ databases">
        <title>The new phylogeny of the genus Mycobacterium.</title>
        <authorList>
            <person name="Tarcisio F."/>
            <person name="Conor M."/>
            <person name="Antonella G."/>
            <person name="Elisabetta G."/>
            <person name="Giulia F.S."/>
            <person name="Sara T."/>
            <person name="Anna F."/>
            <person name="Clotilde B."/>
            <person name="Roberto B."/>
            <person name="Veronica D.S."/>
            <person name="Fabio R."/>
            <person name="Monica P."/>
            <person name="Olivier J."/>
            <person name="Enrico T."/>
            <person name="Nicola S."/>
        </authorList>
    </citation>
    <scope>NUCLEOTIDE SEQUENCE [LARGE SCALE GENOMIC DNA]</scope>
    <source>
        <strain evidence="5 9">CCUG 50187</strain>
    </source>
</reference>
<dbReference type="Proteomes" id="UP000193811">
    <property type="component" value="Unassembled WGS sequence"/>
</dbReference>
<evidence type="ECO:0000313" key="8">
    <source>
        <dbReference type="Proteomes" id="UP000182227"/>
    </source>
</evidence>
<evidence type="ECO:0000313" key="5">
    <source>
        <dbReference type="EMBL" id="ORV29295.1"/>
    </source>
</evidence>
<dbReference type="Proteomes" id="UP000093779">
    <property type="component" value="Unassembled WGS sequence"/>
</dbReference>
<dbReference type="AlphaFoldDB" id="A0A0J8U257"/>
<dbReference type="RefSeq" id="WP_036393318.1">
    <property type="nucleotide sequence ID" value="NZ_JACKVA010000008.1"/>
</dbReference>
<dbReference type="PATRIC" id="fig|451644.5.peg.6094"/>
<feature type="chain" id="PRO_5015041514" description="Secreted protein" evidence="1">
    <location>
        <begin position="31"/>
        <end position="149"/>
    </location>
</feature>